<name>A0A504Z2M6_FASGI</name>
<gene>
    <name evidence="2" type="ORF">FGIG_12149</name>
</gene>
<organism evidence="2 3">
    <name type="scientific">Fasciola gigantica</name>
    <name type="common">Giant liver fluke</name>
    <dbReference type="NCBI Taxonomy" id="46835"/>
    <lineage>
        <taxon>Eukaryota</taxon>
        <taxon>Metazoa</taxon>
        <taxon>Spiralia</taxon>
        <taxon>Lophotrochozoa</taxon>
        <taxon>Platyhelminthes</taxon>
        <taxon>Trematoda</taxon>
        <taxon>Digenea</taxon>
        <taxon>Plagiorchiida</taxon>
        <taxon>Echinostomata</taxon>
        <taxon>Echinostomatoidea</taxon>
        <taxon>Fasciolidae</taxon>
        <taxon>Fasciola</taxon>
    </lineage>
</organism>
<evidence type="ECO:0000259" key="1">
    <source>
        <dbReference type="PROSITE" id="PS50181"/>
    </source>
</evidence>
<protein>
    <recommendedName>
        <fullName evidence="1">F-box domain-containing protein</fullName>
    </recommendedName>
</protein>
<dbReference type="Proteomes" id="UP000316759">
    <property type="component" value="Unassembled WGS sequence"/>
</dbReference>
<feature type="domain" description="F-box" evidence="1">
    <location>
        <begin position="1"/>
        <end position="47"/>
    </location>
</feature>
<keyword evidence="3" id="KW-1185">Reference proteome</keyword>
<dbReference type="InterPro" id="IPR036047">
    <property type="entry name" value="F-box-like_dom_sf"/>
</dbReference>
<dbReference type="Pfam" id="PF12937">
    <property type="entry name" value="F-box-like"/>
    <property type="match status" value="1"/>
</dbReference>
<dbReference type="EMBL" id="SUNJ01000042">
    <property type="protein sequence ID" value="TPP67924.1"/>
    <property type="molecule type" value="Genomic_DNA"/>
</dbReference>
<dbReference type="SMART" id="SM00256">
    <property type="entry name" value="FBOX"/>
    <property type="match status" value="1"/>
</dbReference>
<dbReference type="PROSITE" id="PS50181">
    <property type="entry name" value="FBOX"/>
    <property type="match status" value="1"/>
</dbReference>
<comment type="caution">
    <text evidence="2">The sequence shown here is derived from an EMBL/GenBank/DDBJ whole genome shotgun (WGS) entry which is preliminary data.</text>
</comment>
<dbReference type="AlphaFoldDB" id="A0A504Z2M6"/>
<evidence type="ECO:0000313" key="2">
    <source>
        <dbReference type="EMBL" id="TPP67924.1"/>
    </source>
</evidence>
<reference evidence="2 3" key="1">
    <citation type="submission" date="2019-04" db="EMBL/GenBank/DDBJ databases">
        <title>Annotation for the trematode Fasciola gigantica.</title>
        <authorList>
            <person name="Choi Y.-J."/>
        </authorList>
    </citation>
    <scope>NUCLEOTIDE SEQUENCE [LARGE SCALE GENOMIC DNA]</scope>
    <source>
        <strain evidence="2">Uganda_cow_1</strain>
    </source>
</reference>
<dbReference type="InterPro" id="IPR001810">
    <property type="entry name" value="F-box_dom"/>
</dbReference>
<accession>A0A504Z2M6</accession>
<evidence type="ECO:0000313" key="3">
    <source>
        <dbReference type="Proteomes" id="UP000316759"/>
    </source>
</evidence>
<dbReference type="SUPFAM" id="SSF81383">
    <property type="entry name" value="F-box domain"/>
    <property type="match status" value="1"/>
</dbReference>
<dbReference type="OrthoDB" id="10257471at2759"/>
<sequence>MDVIDRLPAELMTEVFSYLSASDLISCARVCPQWNVLAQQFHLWSKLYWQVIPRVIWLDRLMVRNIDLSGVENITCINKEEKNTSQSRARHLEQFFIRLYSSTALSNWSPLSRSIQPPHADHQCTMFGPAIDQPDFSETFFRSLLRWVDVETCGRFLSENVPIRGSVNCSWAGLGLPLRLPNARNGEAFRLVILHARNKTTRASLPFGGDRVRGSSLVNANSSGALHEVTLTPEAALTISQSNSIVYTVDLHSADEKVIPTQVTSADRWEQMRLELDAVTSIMSEQQKLIILGLQRTLATIGSIPIGPYRLARQLEGSRDAPEALRPLSKNQLNWRIWCTSADDVNCTHLEEIFSWLIQEDVLVKEK</sequence>
<proteinExistence type="predicted"/>
<dbReference type="Gene3D" id="1.20.1280.50">
    <property type="match status" value="1"/>
</dbReference>